<feature type="domain" description="Acyl-CoA dehydrogenase/oxidase C-terminal" evidence="5">
    <location>
        <begin position="190"/>
        <end position="315"/>
    </location>
</feature>
<comment type="similarity">
    <text evidence="1">Belongs to the acyl-CoA dehydrogenase family.</text>
</comment>
<evidence type="ECO:0000256" key="4">
    <source>
        <dbReference type="ARBA" id="ARBA00023002"/>
    </source>
</evidence>
<evidence type="ECO:0000256" key="3">
    <source>
        <dbReference type="ARBA" id="ARBA00022827"/>
    </source>
</evidence>
<name>A0A917T775_9RHOB</name>
<sequence>MTDHDLTPDDFTDTARAVMNACAGAGGTAARMSLLAEAGLPGILAPEAAGGMDLPLGFAVPVLAAAGRGFLAAPLLETMLLARAFAGVDDAVAADLAAGTTCATIAWSGAFDGTTGLVGAAPLAAESDRVLVFRTDGTAVLVSKGEGVEVEAAATLEVDRPEDNIRLSKAAGPELPAERVAQLKAEAQVLRAALILGAAEDCLDRASAYAQERVQFGKPLSAYQAIQHSLARDCLAVETIRNSIARSLSPHCATPAAAARATFVGAARLGSRVAESAIQVHGGMGFTWDVPLHRHLRMVKTLAAQGGAADLLEAVAAELMAGEDSEAEEMKRAG</sequence>
<keyword evidence="4" id="KW-0560">Oxidoreductase</keyword>
<organism evidence="6 7">
    <name type="scientific">Pseudooceanicola nanhaiensis</name>
    <dbReference type="NCBI Taxonomy" id="375761"/>
    <lineage>
        <taxon>Bacteria</taxon>
        <taxon>Pseudomonadati</taxon>
        <taxon>Pseudomonadota</taxon>
        <taxon>Alphaproteobacteria</taxon>
        <taxon>Rhodobacterales</taxon>
        <taxon>Paracoccaceae</taxon>
        <taxon>Pseudooceanicola</taxon>
    </lineage>
</organism>
<dbReference type="PANTHER" id="PTHR43884:SF20">
    <property type="entry name" value="ACYL-COA DEHYDROGENASE FADE28"/>
    <property type="match status" value="1"/>
</dbReference>
<comment type="caution">
    <text evidence="6">The sequence shown here is derived from an EMBL/GenBank/DDBJ whole genome shotgun (WGS) entry which is preliminary data.</text>
</comment>
<proteinExistence type="inferred from homology"/>
<gene>
    <name evidence="6" type="ORF">GCM10011534_38300</name>
</gene>
<dbReference type="RefSeq" id="WP_036540159.1">
    <property type="nucleotide sequence ID" value="NZ_BMLF01000004.1"/>
</dbReference>
<dbReference type="SUPFAM" id="SSF47203">
    <property type="entry name" value="Acyl-CoA dehydrogenase C-terminal domain-like"/>
    <property type="match status" value="1"/>
</dbReference>
<reference evidence="6" key="1">
    <citation type="journal article" date="2014" name="Int. J. Syst. Evol. Microbiol.">
        <title>Complete genome sequence of Corynebacterium casei LMG S-19264T (=DSM 44701T), isolated from a smear-ripened cheese.</title>
        <authorList>
            <consortium name="US DOE Joint Genome Institute (JGI-PGF)"/>
            <person name="Walter F."/>
            <person name="Albersmeier A."/>
            <person name="Kalinowski J."/>
            <person name="Ruckert C."/>
        </authorList>
    </citation>
    <scope>NUCLEOTIDE SEQUENCE</scope>
    <source>
        <strain evidence="6">CGMCC 1.6293</strain>
    </source>
</reference>
<dbReference type="InterPro" id="IPR036250">
    <property type="entry name" value="AcylCo_DH-like_C"/>
</dbReference>
<dbReference type="Proteomes" id="UP000649829">
    <property type="component" value="Unassembled WGS sequence"/>
</dbReference>
<evidence type="ECO:0000256" key="1">
    <source>
        <dbReference type="ARBA" id="ARBA00009347"/>
    </source>
</evidence>
<evidence type="ECO:0000313" key="7">
    <source>
        <dbReference type="Proteomes" id="UP000649829"/>
    </source>
</evidence>
<keyword evidence="3" id="KW-0274">FAD</keyword>
<dbReference type="Pfam" id="PF00441">
    <property type="entry name" value="Acyl-CoA_dh_1"/>
    <property type="match status" value="1"/>
</dbReference>
<dbReference type="GO" id="GO:0003995">
    <property type="term" value="F:acyl-CoA dehydrogenase activity"/>
    <property type="evidence" value="ECO:0007669"/>
    <property type="project" value="TreeGrafter"/>
</dbReference>
<dbReference type="PANTHER" id="PTHR43884">
    <property type="entry name" value="ACYL-COA DEHYDROGENASE"/>
    <property type="match status" value="1"/>
</dbReference>
<accession>A0A917T775</accession>
<dbReference type="InterPro" id="IPR009075">
    <property type="entry name" value="AcylCo_DH/oxidase_C"/>
</dbReference>
<reference evidence="6" key="2">
    <citation type="submission" date="2020-09" db="EMBL/GenBank/DDBJ databases">
        <authorList>
            <person name="Sun Q."/>
            <person name="Zhou Y."/>
        </authorList>
    </citation>
    <scope>NUCLEOTIDE SEQUENCE</scope>
    <source>
        <strain evidence="6">CGMCC 1.6293</strain>
    </source>
</reference>
<dbReference type="EMBL" id="BMLF01000004">
    <property type="protein sequence ID" value="GGM12491.1"/>
    <property type="molecule type" value="Genomic_DNA"/>
</dbReference>
<dbReference type="Gene3D" id="1.20.140.10">
    <property type="entry name" value="Butyryl-CoA Dehydrogenase, subunit A, domain 3"/>
    <property type="match status" value="1"/>
</dbReference>
<keyword evidence="7" id="KW-1185">Reference proteome</keyword>
<dbReference type="AlphaFoldDB" id="A0A917T775"/>
<dbReference type="SUPFAM" id="SSF56645">
    <property type="entry name" value="Acyl-CoA dehydrogenase NM domain-like"/>
    <property type="match status" value="1"/>
</dbReference>
<evidence type="ECO:0000313" key="6">
    <source>
        <dbReference type="EMBL" id="GGM12491.1"/>
    </source>
</evidence>
<keyword evidence="2" id="KW-0285">Flavoprotein</keyword>
<evidence type="ECO:0000259" key="5">
    <source>
        <dbReference type="Pfam" id="PF00441"/>
    </source>
</evidence>
<protein>
    <recommendedName>
        <fullName evidence="5">Acyl-CoA dehydrogenase/oxidase C-terminal domain-containing protein</fullName>
    </recommendedName>
</protein>
<evidence type="ECO:0000256" key="2">
    <source>
        <dbReference type="ARBA" id="ARBA00022630"/>
    </source>
</evidence>
<dbReference type="InterPro" id="IPR009100">
    <property type="entry name" value="AcylCoA_DH/oxidase_NM_dom_sf"/>
</dbReference>